<dbReference type="InterPro" id="IPR050838">
    <property type="entry name" value="Ketopantoate_reductase"/>
</dbReference>
<organism evidence="14 15">
    <name type="scientific">Paenibacillus sediminis</name>
    <dbReference type="NCBI Taxonomy" id="664909"/>
    <lineage>
        <taxon>Bacteria</taxon>
        <taxon>Bacillati</taxon>
        <taxon>Bacillota</taxon>
        <taxon>Bacilli</taxon>
        <taxon>Bacillales</taxon>
        <taxon>Paenibacillaceae</taxon>
        <taxon>Paenibacillus</taxon>
    </lineage>
</organism>
<dbReference type="Pfam" id="PF08546">
    <property type="entry name" value="ApbA_C"/>
    <property type="match status" value="1"/>
</dbReference>
<evidence type="ECO:0000259" key="13">
    <source>
        <dbReference type="Pfam" id="PF08546"/>
    </source>
</evidence>
<protein>
    <recommendedName>
        <fullName evidence="5 11">2-dehydropantoate 2-reductase</fullName>
        <ecNumber evidence="4 11">1.1.1.169</ecNumber>
    </recommendedName>
    <alternativeName>
        <fullName evidence="9 11">Ketopantoate reductase</fullName>
    </alternativeName>
</protein>
<dbReference type="Proteomes" id="UP001519273">
    <property type="component" value="Unassembled WGS sequence"/>
</dbReference>
<evidence type="ECO:0000256" key="5">
    <source>
        <dbReference type="ARBA" id="ARBA00019465"/>
    </source>
</evidence>
<comment type="catalytic activity">
    <reaction evidence="10 11">
        <text>(R)-pantoate + NADP(+) = 2-dehydropantoate + NADPH + H(+)</text>
        <dbReference type="Rhea" id="RHEA:16233"/>
        <dbReference type="ChEBI" id="CHEBI:11561"/>
        <dbReference type="ChEBI" id="CHEBI:15378"/>
        <dbReference type="ChEBI" id="CHEBI:15980"/>
        <dbReference type="ChEBI" id="CHEBI:57783"/>
        <dbReference type="ChEBI" id="CHEBI:58349"/>
        <dbReference type="EC" id="1.1.1.169"/>
    </reaction>
</comment>
<comment type="function">
    <text evidence="1 11">Catalyzes the NADPH-dependent reduction of ketopantoate into pantoic acid.</text>
</comment>
<evidence type="ECO:0000256" key="7">
    <source>
        <dbReference type="ARBA" id="ARBA00022857"/>
    </source>
</evidence>
<dbReference type="InterPro" id="IPR013752">
    <property type="entry name" value="KPA_reductase"/>
</dbReference>
<dbReference type="InterPro" id="IPR013328">
    <property type="entry name" value="6PGD_dom2"/>
</dbReference>
<proteinExistence type="inferred from homology"/>
<feature type="domain" description="Ketopantoate reductase N-terminal" evidence="12">
    <location>
        <begin position="3"/>
        <end position="161"/>
    </location>
</feature>
<dbReference type="SUPFAM" id="SSF51735">
    <property type="entry name" value="NAD(P)-binding Rossmann-fold domains"/>
    <property type="match status" value="1"/>
</dbReference>
<evidence type="ECO:0000256" key="3">
    <source>
        <dbReference type="ARBA" id="ARBA00007870"/>
    </source>
</evidence>
<feature type="domain" description="Ketopantoate reductase C-terminal" evidence="13">
    <location>
        <begin position="189"/>
        <end position="309"/>
    </location>
</feature>
<dbReference type="GO" id="GO:0008677">
    <property type="term" value="F:2-dehydropantoate 2-reductase activity"/>
    <property type="evidence" value="ECO:0007669"/>
    <property type="project" value="UniProtKB-EC"/>
</dbReference>
<gene>
    <name evidence="14" type="ORF">J2Z20_000297</name>
</gene>
<evidence type="ECO:0000256" key="1">
    <source>
        <dbReference type="ARBA" id="ARBA00002919"/>
    </source>
</evidence>
<evidence type="ECO:0000313" key="14">
    <source>
        <dbReference type="EMBL" id="MBP1935436.1"/>
    </source>
</evidence>
<dbReference type="PANTHER" id="PTHR43765">
    <property type="entry name" value="2-DEHYDROPANTOATE 2-REDUCTASE-RELATED"/>
    <property type="match status" value="1"/>
</dbReference>
<dbReference type="Gene3D" id="1.10.1040.10">
    <property type="entry name" value="N-(1-d-carboxylethyl)-l-norvaline Dehydrogenase, domain 2"/>
    <property type="match status" value="1"/>
</dbReference>
<dbReference type="InterPro" id="IPR008927">
    <property type="entry name" value="6-PGluconate_DH-like_C_sf"/>
</dbReference>
<dbReference type="Pfam" id="PF02558">
    <property type="entry name" value="ApbA"/>
    <property type="match status" value="1"/>
</dbReference>
<evidence type="ECO:0000256" key="2">
    <source>
        <dbReference type="ARBA" id="ARBA00004994"/>
    </source>
</evidence>
<dbReference type="InterPro" id="IPR036291">
    <property type="entry name" value="NAD(P)-bd_dom_sf"/>
</dbReference>
<dbReference type="EMBL" id="JAGGKP010000001">
    <property type="protein sequence ID" value="MBP1935436.1"/>
    <property type="molecule type" value="Genomic_DNA"/>
</dbReference>
<evidence type="ECO:0000256" key="11">
    <source>
        <dbReference type="RuleBase" id="RU362068"/>
    </source>
</evidence>
<comment type="pathway">
    <text evidence="2 11">Cofactor biosynthesis; (R)-pantothenate biosynthesis; (R)-pantoate from 3-methyl-2-oxobutanoate: step 2/2.</text>
</comment>
<dbReference type="Gene3D" id="3.40.50.720">
    <property type="entry name" value="NAD(P)-binding Rossmann-like Domain"/>
    <property type="match status" value="1"/>
</dbReference>
<name>A0ABS4GYZ0_9BACL</name>
<keyword evidence="8 11" id="KW-0560">Oxidoreductase</keyword>
<evidence type="ECO:0000256" key="10">
    <source>
        <dbReference type="ARBA" id="ARBA00048793"/>
    </source>
</evidence>
<comment type="similarity">
    <text evidence="3 11">Belongs to the ketopantoate reductase family.</text>
</comment>
<dbReference type="SUPFAM" id="SSF48179">
    <property type="entry name" value="6-phosphogluconate dehydrogenase C-terminal domain-like"/>
    <property type="match status" value="1"/>
</dbReference>
<keyword evidence="7 11" id="KW-0521">NADP</keyword>
<keyword evidence="15" id="KW-1185">Reference proteome</keyword>
<evidence type="ECO:0000256" key="4">
    <source>
        <dbReference type="ARBA" id="ARBA00013014"/>
    </source>
</evidence>
<accession>A0ABS4GYZ0</accession>
<evidence type="ECO:0000259" key="12">
    <source>
        <dbReference type="Pfam" id="PF02558"/>
    </source>
</evidence>
<comment type="caution">
    <text evidence="14">The sequence shown here is derived from an EMBL/GenBank/DDBJ whole genome shotgun (WGS) entry which is preliminary data.</text>
</comment>
<evidence type="ECO:0000256" key="9">
    <source>
        <dbReference type="ARBA" id="ARBA00032024"/>
    </source>
</evidence>
<dbReference type="RefSeq" id="WP_209844683.1">
    <property type="nucleotide sequence ID" value="NZ_CBCRVE010000001.1"/>
</dbReference>
<evidence type="ECO:0000256" key="6">
    <source>
        <dbReference type="ARBA" id="ARBA00022655"/>
    </source>
</evidence>
<dbReference type="NCBIfam" id="TIGR00745">
    <property type="entry name" value="apbA_panE"/>
    <property type="match status" value="1"/>
</dbReference>
<dbReference type="InterPro" id="IPR013332">
    <property type="entry name" value="KPR_N"/>
</dbReference>
<keyword evidence="6 11" id="KW-0566">Pantothenate biosynthesis</keyword>
<reference evidence="14 15" key="1">
    <citation type="submission" date="2021-03" db="EMBL/GenBank/DDBJ databases">
        <title>Genomic Encyclopedia of Type Strains, Phase IV (KMG-IV): sequencing the most valuable type-strain genomes for metagenomic binning, comparative biology and taxonomic classification.</title>
        <authorList>
            <person name="Goeker M."/>
        </authorList>
    </citation>
    <scope>NUCLEOTIDE SEQUENCE [LARGE SCALE GENOMIC DNA]</scope>
    <source>
        <strain evidence="14 15">DSM 23491</strain>
    </source>
</reference>
<evidence type="ECO:0000313" key="15">
    <source>
        <dbReference type="Proteomes" id="UP001519273"/>
    </source>
</evidence>
<sequence length="311" mass="34996">MKIHIVGAGSIGLLYSVKLMKAGVDVNLWTRSNLQAQKLRDEGLTLVDSGNRNLMHFEGSSLIVNSIEDLSKQSELQHHADYIFLMTKQKDINTSLLHVLGQMSDERTKLICFQNGVGHIELIRKELPYVSVYAAITTEGAKRIDDTTVMHAGHGDTWIGNPGSIVDETDKDLINELEKAGFSTYLSNDIDKMIYRKLIINAVINPLTALWRIPNGELLATSERIHLMRRLYDEGIGVLRARGIQLDNQLWNQIVQVCEDTSQNTSSMLKDVLQGVSTEIDWINGSIVKMAENIDMNVPTHDLIWQLIRCM</sequence>
<dbReference type="PANTHER" id="PTHR43765:SF2">
    <property type="entry name" value="2-DEHYDROPANTOATE 2-REDUCTASE"/>
    <property type="match status" value="1"/>
</dbReference>
<dbReference type="InterPro" id="IPR003710">
    <property type="entry name" value="ApbA"/>
</dbReference>
<evidence type="ECO:0000256" key="8">
    <source>
        <dbReference type="ARBA" id="ARBA00023002"/>
    </source>
</evidence>
<dbReference type="EC" id="1.1.1.169" evidence="4 11"/>